<accession>A0A9P6KTA6</accession>
<organism evidence="2 3">
    <name type="scientific">Paraphaeosphaeria minitans</name>
    <dbReference type="NCBI Taxonomy" id="565426"/>
    <lineage>
        <taxon>Eukaryota</taxon>
        <taxon>Fungi</taxon>
        <taxon>Dikarya</taxon>
        <taxon>Ascomycota</taxon>
        <taxon>Pezizomycotina</taxon>
        <taxon>Dothideomycetes</taxon>
        <taxon>Pleosporomycetidae</taxon>
        <taxon>Pleosporales</taxon>
        <taxon>Massarineae</taxon>
        <taxon>Didymosphaeriaceae</taxon>
        <taxon>Paraphaeosphaeria</taxon>
    </lineage>
</organism>
<evidence type="ECO:0000313" key="3">
    <source>
        <dbReference type="Proteomes" id="UP000756921"/>
    </source>
</evidence>
<protein>
    <submittedName>
        <fullName evidence="2">Uncharacterized protein</fullName>
    </submittedName>
</protein>
<proteinExistence type="predicted"/>
<gene>
    <name evidence="2" type="ORF">PMIN01_03921</name>
</gene>
<dbReference type="AlphaFoldDB" id="A0A9P6KTA6"/>
<evidence type="ECO:0000313" key="2">
    <source>
        <dbReference type="EMBL" id="KAF9738638.1"/>
    </source>
</evidence>
<evidence type="ECO:0000256" key="1">
    <source>
        <dbReference type="SAM" id="MobiDB-lite"/>
    </source>
</evidence>
<feature type="region of interest" description="Disordered" evidence="1">
    <location>
        <begin position="87"/>
        <end position="107"/>
    </location>
</feature>
<name>A0A9P6KTA6_9PLEO</name>
<dbReference type="Proteomes" id="UP000756921">
    <property type="component" value="Unassembled WGS sequence"/>
</dbReference>
<sequence length="227" mass="25457">MLARTETYVAFIPLPCRHLERAGTCRDCKETQPHTAHRPPPTARCMRARACFPHRLDGKWRGWELSRFRELYDGKVGRESFTQTGCAEQDGKSVTPHHTHQSPPDTVPTVGTVPSDSKPQLQLLPTYLPTYLRYQKPPRISHPKDCAPVLESPRHTQRGANYHHDGNLASPNPPTYLPTVPTHPPLSTSRRRHHSAPPVITHGVIPPHLITDSPPFAALLLTRAVPH</sequence>
<keyword evidence="3" id="KW-1185">Reference proteome</keyword>
<comment type="caution">
    <text evidence="2">The sequence shown here is derived from an EMBL/GenBank/DDBJ whole genome shotgun (WGS) entry which is preliminary data.</text>
</comment>
<reference evidence="2" key="1">
    <citation type="journal article" date="2020" name="Mol. Plant Microbe Interact.">
        <title>Genome Sequence of the Biocontrol Agent Coniothyrium minitans strain Conio (IMI 134523).</title>
        <authorList>
            <person name="Patel D."/>
            <person name="Shittu T.A."/>
            <person name="Baroncelli R."/>
            <person name="Muthumeenakshi S."/>
            <person name="Osborne T.H."/>
            <person name="Janganan T.K."/>
            <person name="Sreenivasaprasad S."/>
        </authorList>
    </citation>
    <scope>NUCLEOTIDE SEQUENCE</scope>
    <source>
        <strain evidence="2">Conio</strain>
    </source>
</reference>
<dbReference type="EMBL" id="WJXW01000003">
    <property type="protein sequence ID" value="KAF9738638.1"/>
    <property type="molecule type" value="Genomic_DNA"/>
</dbReference>